<dbReference type="Pfam" id="PF01204">
    <property type="entry name" value="Trehalase"/>
    <property type="match status" value="2"/>
</dbReference>
<sequence length="738" mass="80918">MRILPFSLLTIGAALAAAVAAQDATSTAAVPAIPAGKQATDMIPTGPAPKKQRHCVSSIYCPGPLLQAVQLAQLFNDSKTFVDKPTLKAESEVLSAFSKLGDGKGHNVTYQQMLDFVTSNFGAEGGDLITANLTDFKARPGFLSRIKDAALSSFLTQVNGYWPLLARTTASTGAKTACEGCVSSFLPFEKTRTFVVPGGRFRELYYWDTYFVINGLLASELSSVAKDLLMNFADLVDKYGFVPNGNRIYYLNRSQPPMLTQMVSTYIKATRDTSVLDRLLPLLVREMGYWDVNRTVTVTSPYSKREHRVTLYNVDTDGPRPESYLEDFTTVEMAAAQEPGLANLTERQRDRLYANLASGAESGMDYSAARWSRRPLVNTSNTVSALRYLNTNAIVPTDLNAILYKNEVTLSRFFRLRHDGTQAQAWAKRARARREAIHDLFWDSSRKWYYDFNTTAHARVRPWAASGFFPFWANILPPFVHKASHLDGQAKAREMEATFAGLRYLIDRYNGTIATTLLPTMQQWDSPNAWAPLTFIAVEALANVPRSLGGTRPSPAPKGSFALVPKGQFGLPESQLPIQLITGTNDSIPYAGVGKTEANDGSRELMPPHNVGNATTTQTTAKGEGWSDALLRELVNRYMASALCSWRATGGNLNLTQQQDPTGSFATVSSSTLEKEGLPTNATGLMFEKFSMLNINAAGSGGEYQVVTGFGWTNGVVLSFANEFGHLLTRPECPPIVV</sequence>
<organism evidence="6 7">
    <name type="scientific">Acaromyces ingoldii</name>
    <dbReference type="NCBI Taxonomy" id="215250"/>
    <lineage>
        <taxon>Eukaryota</taxon>
        <taxon>Fungi</taxon>
        <taxon>Dikarya</taxon>
        <taxon>Basidiomycota</taxon>
        <taxon>Ustilaginomycotina</taxon>
        <taxon>Exobasidiomycetes</taxon>
        <taxon>Exobasidiales</taxon>
        <taxon>Cryptobasidiaceae</taxon>
        <taxon>Acaromyces</taxon>
    </lineage>
</organism>
<evidence type="ECO:0000256" key="2">
    <source>
        <dbReference type="ARBA" id="ARBA00022801"/>
    </source>
</evidence>
<evidence type="ECO:0000256" key="5">
    <source>
        <dbReference type="SAM" id="SignalP"/>
    </source>
</evidence>
<dbReference type="EC" id="3.2.1.28" evidence="4"/>
<dbReference type="EMBL" id="KZ819644">
    <property type="protein sequence ID" value="PWN86559.1"/>
    <property type="molecule type" value="Genomic_DNA"/>
</dbReference>
<dbReference type="STRING" id="215250.A0A316YB83"/>
<dbReference type="InterPro" id="IPR018232">
    <property type="entry name" value="Glyco_hydro_37_CS"/>
</dbReference>
<dbReference type="PRINTS" id="PR00744">
    <property type="entry name" value="GLHYDRLASE37"/>
</dbReference>
<evidence type="ECO:0000313" key="6">
    <source>
        <dbReference type="EMBL" id="PWN86559.1"/>
    </source>
</evidence>
<dbReference type="OrthoDB" id="3542292at2759"/>
<dbReference type="PROSITE" id="PS00927">
    <property type="entry name" value="TREHALASE_1"/>
    <property type="match status" value="1"/>
</dbReference>
<name>A0A316YB83_9BASI</name>
<dbReference type="GO" id="GO:0005993">
    <property type="term" value="P:trehalose catabolic process"/>
    <property type="evidence" value="ECO:0007669"/>
    <property type="project" value="TreeGrafter"/>
</dbReference>
<evidence type="ECO:0000256" key="1">
    <source>
        <dbReference type="ARBA" id="ARBA00005615"/>
    </source>
</evidence>
<dbReference type="GO" id="GO:0004555">
    <property type="term" value="F:alpha,alpha-trehalase activity"/>
    <property type="evidence" value="ECO:0007669"/>
    <property type="project" value="UniProtKB-EC"/>
</dbReference>
<dbReference type="PANTHER" id="PTHR23403">
    <property type="entry name" value="TREHALASE"/>
    <property type="match status" value="1"/>
</dbReference>
<comment type="catalytic activity">
    <reaction evidence="4">
        <text>alpha,alpha-trehalose + H2O = alpha-D-glucose + beta-D-glucose</text>
        <dbReference type="Rhea" id="RHEA:32675"/>
        <dbReference type="ChEBI" id="CHEBI:15377"/>
        <dbReference type="ChEBI" id="CHEBI:15903"/>
        <dbReference type="ChEBI" id="CHEBI:16551"/>
        <dbReference type="ChEBI" id="CHEBI:17925"/>
        <dbReference type="EC" id="3.2.1.28"/>
    </reaction>
</comment>
<dbReference type="RefSeq" id="XP_025373757.1">
    <property type="nucleotide sequence ID" value="XM_025519029.1"/>
</dbReference>
<dbReference type="InterPro" id="IPR012341">
    <property type="entry name" value="6hp_glycosidase-like_sf"/>
</dbReference>
<reference evidence="6 7" key="1">
    <citation type="journal article" date="2018" name="Mol. Biol. Evol.">
        <title>Broad Genomic Sampling Reveals a Smut Pathogenic Ancestry of the Fungal Clade Ustilaginomycotina.</title>
        <authorList>
            <person name="Kijpornyongpan T."/>
            <person name="Mondo S.J."/>
            <person name="Barry K."/>
            <person name="Sandor L."/>
            <person name="Lee J."/>
            <person name="Lipzen A."/>
            <person name="Pangilinan J."/>
            <person name="LaButti K."/>
            <person name="Hainaut M."/>
            <person name="Henrissat B."/>
            <person name="Grigoriev I.V."/>
            <person name="Spatafora J.W."/>
            <person name="Aime M.C."/>
        </authorList>
    </citation>
    <scope>NUCLEOTIDE SEQUENCE [LARGE SCALE GENOMIC DNA]</scope>
    <source>
        <strain evidence="6 7">MCA 4198</strain>
    </source>
</reference>
<dbReference type="InterPro" id="IPR008928">
    <property type="entry name" value="6-hairpin_glycosidase_sf"/>
</dbReference>
<feature type="chain" id="PRO_5016356650" description="Trehalase" evidence="5">
    <location>
        <begin position="22"/>
        <end position="738"/>
    </location>
</feature>
<accession>A0A316YB83</accession>
<keyword evidence="7" id="KW-1185">Reference proteome</keyword>
<gene>
    <name evidence="6" type="ORF">FA10DRAFT_235476</name>
</gene>
<dbReference type="Gene3D" id="1.50.10.10">
    <property type="match status" value="1"/>
</dbReference>
<dbReference type="PROSITE" id="PS00928">
    <property type="entry name" value="TREHALASE_2"/>
    <property type="match status" value="1"/>
</dbReference>
<evidence type="ECO:0000313" key="7">
    <source>
        <dbReference type="Proteomes" id="UP000245768"/>
    </source>
</evidence>
<dbReference type="InParanoid" id="A0A316YB83"/>
<protein>
    <recommendedName>
        <fullName evidence="4">Trehalase</fullName>
        <ecNumber evidence="4">3.2.1.28</ecNumber>
    </recommendedName>
    <alternativeName>
        <fullName evidence="4">Alpha-trehalose glucohydrolase</fullName>
    </alternativeName>
</protein>
<dbReference type="PANTHER" id="PTHR23403:SF1">
    <property type="entry name" value="TREHALASE"/>
    <property type="match status" value="1"/>
</dbReference>
<dbReference type="InterPro" id="IPR001661">
    <property type="entry name" value="Glyco_hydro_37"/>
</dbReference>
<dbReference type="GeneID" id="37040945"/>
<dbReference type="SUPFAM" id="SSF48208">
    <property type="entry name" value="Six-hairpin glycosidases"/>
    <property type="match status" value="2"/>
</dbReference>
<keyword evidence="5" id="KW-0732">Signal</keyword>
<comment type="similarity">
    <text evidence="1 4">Belongs to the glycosyl hydrolase 37 family.</text>
</comment>
<dbReference type="AlphaFoldDB" id="A0A316YB83"/>
<evidence type="ECO:0000256" key="4">
    <source>
        <dbReference type="RuleBase" id="RU361180"/>
    </source>
</evidence>
<keyword evidence="2 4" id="KW-0378">Hydrolase</keyword>
<proteinExistence type="inferred from homology"/>
<evidence type="ECO:0000256" key="3">
    <source>
        <dbReference type="ARBA" id="ARBA00023295"/>
    </source>
</evidence>
<feature type="signal peptide" evidence="5">
    <location>
        <begin position="1"/>
        <end position="21"/>
    </location>
</feature>
<dbReference type="Proteomes" id="UP000245768">
    <property type="component" value="Unassembled WGS sequence"/>
</dbReference>
<keyword evidence="3 4" id="KW-0326">Glycosidase</keyword>